<dbReference type="SUPFAM" id="SSF56112">
    <property type="entry name" value="Protein kinase-like (PK-like)"/>
    <property type="match status" value="1"/>
</dbReference>
<dbReference type="PANTHER" id="PTHR39179">
    <property type="entry name" value="SPORE COAT PROTEIN I"/>
    <property type="match status" value="1"/>
</dbReference>
<dbReference type="Pfam" id="PF01636">
    <property type="entry name" value="APH"/>
    <property type="match status" value="1"/>
</dbReference>
<evidence type="ECO:0000313" key="3">
    <source>
        <dbReference type="Proteomes" id="UP000783390"/>
    </source>
</evidence>
<evidence type="ECO:0000313" key="2">
    <source>
        <dbReference type="EMBL" id="MBP1890665.1"/>
    </source>
</evidence>
<keyword evidence="2" id="KW-0946">Virion</keyword>
<dbReference type="InterPro" id="IPR047175">
    <property type="entry name" value="CotS-like"/>
</dbReference>
<proteinExistence type="predicted"/>
<keyword evidence="2" id="KW-0167">Capsid protein</keyword>
<reference evidence="2 3" key="1">
    <citation type="submission" date="2021-03" db="EMBL/GenBank/DDBJ databases">
        <title>Genomic Encyclopedia of Type Strains, Phase IV (KMG-IV): sequencing the most valuable type-strain genomes for metagenomic binning, comparative biology and taxonomic classification.</title>
        <authorList>
            <person name="Goeker M."/>
        </authorList>
    </citation>
    <scope>NUCLEOTIDE SEQUENCE [LARGE SCALE GENOMIC DNA]</scope>
    <source>
        <strain evidence="2 3">DSM 3984</strain>
    </source>
</reference>
<dbReference type="InterPro" id="IPR011009">
    <property type="entry name" value="Kinase-like_dom_sf"/>
</dbReference>
<accession>A0ABS4F346</accession>
<protein>
    <submittedName>
        <fullName evidence="2">CotS family spore coat protein</fullName>
    </submittedName>
</protein>
<dbReference type="InterPro" id="IPR002575">
    <property type="entry name" value="Aminoglycoside_PTrfase"/>
</dbReference>
<organism evidence="2 3">
    <name type="scientific">Clostridium moniliforme</name>
    <dbReference type="NCBI Taxonomy" id="39489"/>
    <lineage>
        <taxon>Bacteria</taxon>
        <taxon>Bacillati</taxon>
        <taxon>Bacillota</taxon>
        <taxon>Clostridia</taxon>
        <taxon>Eubacteriales</taxon>
        <taxon>Clostridiaceae</taxon>
        <taxon>Clostridium</taxon>
    </lineage>
</organism>
<sequence length="331" mass="39990">MNLNEIKKTVEEEYCIKIKSIKKIKNVYKINGNDGYCLKVVKYNFSHFYFILSSILHLRNKGYLNVLDIIKNKNNEYYINLGFETYGYLTKWIESRKSDYDNLDELKKVSEEVSKLHVYSRDFTITKNMNPRIYWFSWINVFKTRKMEILDFANRISQKAKKNEFDNIFLNNLENELARADKSIQGLINSEYINIMKKHMMKREFCHHDLADHNILIDKNNCIKIIDFDYCILDSHLHDLSSLFIRSMKNHSWSNKKGIEILNSYSKNIEITKSDLVVMKEFIRFPQSFWQIGLQVYWEQQPWKEEVFLERINRYLDDAEEREDFINNFFN</sequence>
<keyword evidence="3" id="KW-1185">Reference proteome</keyword>
<comment type="caution">
    <text evidence="2">The sequence shown here is derived from an EMBL/GenBank/DDBJ whole genome shotgun (WGS) entry which is preliminary data.</text>
</comment>
<feature type="domain" description="Aminoglycoside phosphotransferase" evidence="1">
    <location>
        <begin position="192"/>
        <end position="263"/>
    </location>
</feature>
<dbReference type="RefSeq" id="WP_209797585.1">
    <property type="nucleotide sequence ID" value="NZ_JAGGJZ010000009.1"/>
</dbReference>
<evidence type="ECO:0000259" key="1">
    <source>
        <dbReference type="Pfam" id="PF01636"/>
    </source>
</evidence>
<name>A0ABS4F346_9CLOT</name>
<dbReference type="Gene3D" id="3.30.200.20">
    <property type="entry name" value="Phosphorylase Kinase, domain 1"/>
    <property type="match status" value="1"/>
</dbReference>
<dbReference type="EMBL" id="JAGGJZ010000009">
    <property type="protein sequence ID" value="MBP1890665.1"/>
    <property type="molecule type" value="Genomic_DNA"/>
</dbReference>
<dbReference type="Gene3D" id="3.90.1200.10">
    <property type="match status" value="1"/>
</dbReference>
<dbReference type="InterPro" id="IPR014255">
    <property type="entry name" value="Spore_coat_CotS"/>
</dbReference>
<dbReference type="PANTHER" id="PTHR39179:SF1">
    <property type="entry name" value="SPORE COAT PROTEIN I"/>
    <property type="match status" value="1"/>
</dbReference>
<gene>
    <name evidence="2" type="ORF">J2Z53_002274</name>
</gene>
<dbReference type="NCBIfam" id="TIGR02906">
    <property type="entry name" value="spore_CotS"/>
    <property type="match status" value="1"/>
</dbReference>
<dbReference type="Proteomes" id="UP000783390">
    <property type="component" value="Unassembled WGS sequence"/>
</dbReference>